<dbReference type="EMBL" id="JACHXZ010000001">
    <property type="protein sequence ID" value="MBB3166832.1"/>
    <property type="molecule type" value="Genomic_DNA"/>
</dbReference>
<evidence type="ECO:0000313" key="2">
    <source>
        <dbReference type="EMBL" id="MBB3166832.1"/>
    </source>
</evidence>
<sequence>MRPAVKLIDKYLAKEKLRNVLSICFVVIPLLATVVYLVLESRGRDFTIYQVEGEILELAAMQSKYKHYYSYKVRLDSGKIVLATSPGMISFTPGDRFKLEKIETLSKERYLYSIAGKSNGS</sequence>
<keyword evidence="3" id="KW-1185">Reference proteome</keyword>
<name>A0A839UG12_9GAMM</name>
<keyword evidence="1" id="KW-0812">Transmembrane</keyword>
<evidence type="ECO:0000256" key="1">
    <source>
        <dbReference type="SAM" id="Phobius"/>
    </source>
</evidence>
<dbReference type="RefSeq" id="WP_183907186.1">
    <property type="nucleotide sequence ID" value="NZ_JACHXZ010000001.1"/>
</dbReference>
<evidence type="ECO:0000313" key="3">
    <source>
        <dbReference type="Proteomes" id="UP000559987"/>
    </source>
</evidence>
<comment type="caution">
    <text evidence="2">The sequence shown here is derived from an EMBL/GenBank/DDBJ whole genome shotgun (WGS) entry which is preliminary data.</text>
</comment>
<keyword evidence="1" id="KW-0472">Membrane</keyword>
<feature type="transmembrane region" description="Helical" evidence="1">
    <location>
        <begin position="20"/>
        <end position="39"/>
    </location>
</feature>
<accession>A0A839UG12</accession>
<gene>
    <name evidence="2" type="ORF">FHS30_000008</name>
</gene>
<reference evidence="2 3" key="1">
    <citation type="submission" date="2020-08" db="EMBL/GenBank/DDBJ databases">
        <title>Genomic Encyclopedia of Type Strains, Phase III (KMG-III): the genomes of soil and plant-associated and newly described type strains.</title>
        <authorList>
            <person name="Whitman W."/>
        </authorList>
    </citation>
    <scope>NUCLEOTIDE SEQUENCE [LARGE SCALE GENOMIC DNA]</scope>
    <source>
        <strain evidence="2 3">CECT 8571</strain>
    </source>
</reference>
<dbReference type="AlphaFoldDB" id="A0A839UG12"/>
<dbReference type="Proteomes" id="UP000559987">
    <property type="component" value="Unassembled WGS sequence"/>
</dbReference>
<keyword evidence="1" id="KW-1133">Transmembrane helix</keyword>
<proteinExistence type="predicted"/>
<organism evidence="2 3">
    <name type="scientific">Simiduia aestuariiviva</name>
    <dbReference type="NCBI Taxonomy" id="1510459"/>
    <lineage>
        <taxon>Bacteria</taxon>
        <taxon>Pseudomonadati</taxon>
        <taxon>Pseudomonadota</taxon>
        <taxon>Gammaproteobacteria</taxon>
        <taxon>Cellvibrionales</taxon>
        <taxon>Cellvibrionaceae</taxon>
        <taxon>Simiduia</taxon>
    </lineage>
</organism>
<protein>
    <submittedName>
        <fullName evidence="2">Uncharacterized protein</fullName>
    </submittedName>
</protein>